<dbReference type="EMBL" id="SCLC01000389">
    <property type="protein sequence ID" value="MBF4436820.1"/>
    <property type="molecule type" value="Genomic_DNA"/>
</dbReference>
<proteinExistence type="predicted"/>
<name>A0AAW4BFC4_VIBAN</name>
<comment type="caution">
    <text evidence="1">The sequence shown here is derived from an EMBL/GenBank/DDBJ whole genome shotgun (WGS) entry which is preliminary data.</text>
</comment>
<evidence type="ECO:0000313" key="2">
    <source>
        <dbReference type="Proteomes" id="UP000786185"/>
    </source>
</evidence>
<feature type="non-terminal residue" evidence="1">
    <location>
        <position position="1"/>
    </location>
</feature>
<evidence type="ECO:0000313" key="1">
    <source>
        <dbReference type="EMBL" id="MBF4436820.1"/>
    </source>
</evidence>
<protein>
    <submittedName>
        <fullName evidence="1">Uncharacterized protein</fullName>
    </submittedName>
</protein>
<dbReference type="Proteomes" id="UP000786185">
    <property type="component" value="Unassembled WGS sequence"/>
</dbReference>
<sequence>KLFKDGELKSISYSDRYLQSPVSLLLLAEVLKALGETSDCQIEVNSCFDEQNRGPFAVNHDWNNRYDYDAIFNAWLTHMAGKRVDINIIDNKREVPHRRAIQLHFSTGDIVEVILDQGFGYWRLGLAGGMHRFDFMRDTQDQIKRLIDIYKLAKVSNSASWSTWIAINVL</sequence>
<gene>
    <name evidence="1" type="ORF">ERJ77_20475</name>
</gene>
<accession>A0AAW4BFC4</accession>
<organism evidence="1 2">
    <name type="scientific">Vibrio anguillarum</name>
    <name type="common">Listonella anguillarum</name>
    <dbReference type="NCBI Taxonomy" id="55601"/>
    <lineage>
        <taxon>Bacteria</taxon>
        <taxon>Pseudomonadati</taxon>
        <taxon>Pseudomonadota</taxon>
        <taxon>Gammaproteobacteria</taxon>
        <taxon>Vibrionales</taxon>
        <taxon>Vibrionaceae</taxon>
        <taxon>Vibrio</taxon>
    </lineage>
</organism>
<dbReference type="AlphaFoldDB" id="A0AAW4BFC4"/>
<reference evidence="1" key="1">
    <citation type="journal article" date="2021" name="PeerJ">
        <title>Analysis of 44 Vibrio anguillarum genomes reveals high genetic diversity.</title>
        <authorList>
            <person name="Hansen M.J."/>
            <person name="Dalsgaard I."/>
        </authorList>
    </citation>
    <scope>NUCLEOTIDE SEQUENCE</scope>
    <source>
        <strain evidence="1">850617-1/1</strain>
    </source>
</reference>